<sequence>MARLVYSTITSLDGYVADESGDFSWAAPDEEVHAFVNDTQRRIGTFLCGRKLYEVMAWWDTVPLEGEPPVMWDYAGIWRDADKVVYSRTLESVPDPRTRIEHDFDADAVRAMKDSSSRDISVGGPDLAGQALASGLVDEVEVFAVPWLIGGGTPAYPRGIRVALDLLEERRFTSGVAYLRYNVKG</sequence>
<evidence type="ECO:0000313" key="3">
    <source>
        <dbReference type="Proteomes" id="UP000279859"/>
    </source>
</evidence>
<dbReference type="OrthoDB" id="7949219at2"/>
<evidence type="ECO:0000259" key="1">
    <source>
        <dbReference type="Pfam" id="PF01872"/>
    </source>
</evidence>
<dbReference type="SUPFAM" id="SSF53597">
    <property type="entry name" value="Dihydrofolate reductase-like"/>
    <property type="match status" value="1"/>
</dbReference>
<proteinExistence type="predicted"/>
<dbReference type="AlphaFoldDB" id="A0A3M8LH47"/>
<accession>A0A3M8LH47</accession>
<dbReference type="EMBL" id="RDSR01000007">
    <property type="protein sequence ID" value="RNE63808.1"/>
    <property type="molecule type" value="Genomic_DNA"/>
</dbReference>
<evidence type="ECO:0000313" key="2">
    <source>
        <dbReference type="EMBL" id="RNE63808.1"/>
    </source>
</evidence>
<dbReference type="RefSeq" id="WP_123045418.1">
    <property type="nucleotide sequence ID" value="NZ_RDSR01000007.1"/>
</dbReference>
<keyword evidence="3" id="KW-1185">Reference proteome</keyword>
<dbReference type="PANTHER" id="PTHR38011">
    <property type="entry name" value="DIHYDROFOLATE REDUCTASE FAMILY PROTEIN (AFU_ORTHOLOGUE AFUA_8G06820)"/>
    <property type="match status" value="1"/>
</dbReference>
<dbReference type="GO" id="GO:0008703">
    <property type="term" value="F:5-amino-6-(5-phosphoribosylamino)uracil reductase activity"/>
    <property type="evidence" value="ECO:0007669"/>
    <property type="project" value="InterPro"/>
</dbReference>
<dbReference type="InterPro" id="IPR024072">
    <property type="entry name" value="DHFR-like_dom_sf"/>
</dbReference>
<organism evidence="2 3">
    <name type="scientific">Cryobacterium tepidiphilum</name>
    <dbReference type="NCBI Taxonomy" id="2486026"/>
    <lineage>
        <taxon>Bacteria</taxon>
        <taxon>Bacillati</taxon>
        <taxon>Actinomycetota</taxon>
        <taxon>Actinomycetes</taxon>
        <taxon>Micrococcales</taxon>
        <taxon>Microbacteriaceae</taxon>
        <taxon>Cryobacterium</taxon>
    </lineage>
</organism>
<reference evidence="2 3" key="1">
    <citation type="submission" date="2018-11" db="EMBL/GenBank/DDBJ databases">
        <title>Cryobacterium sp. nov., isolated from rhizosphere soil of lettuce.</title>
        <authorList>
            <person name="Wang Y."/>
        </authorList>
    </citation>
    <scope>NUCLEOTIDE SEQUENCE [LARGE SCALE GENOMIC DNA]</scope>
    <source>
        <strain evidence="2 3">NEAU-85</strain>
    </source>
</reference>
<dbReference type="InterPro" id="IPR050765">
    <property type="entry name" value="Riboflavin_Biosynth_HTPR"/>
</dbReference>
<feature type="domain" description="Bacterial bifunctional deaminase-reductase C-terminal" evidence="1">
    <location>
        <begin position="4"/>
        <end position="177"/>
    </location>
</feature>
<dbReference type="GO" id="GO:0009231">
    <property type="term" value="P:riboflavin biosynthetic process"/>
    <property type="evidence" value="ECO:0007669"/>
    <property type="project" value="InterPro"/>
</dbReference>
<dbReference type="InterPro" id="IPR002734">
    <property type="entry name" value="RibDG_C"/>
</dbReference>
<gene>
    <name evidence="2" type="ORF">EEJ31_06175</name>
</gene>
<name>A0A3M8LH47_9MICO</name>
<dbReference type="Pfam" id="PF01872">
    <property type="entry name" value="RibD_C"/>
    <property type="match status" value="1"/>
</dbReference>
<dbReference type="Proteomes" id="UP000279859">
    <property type="component" value="Unassembled WGS sequence"/>
</dbReference>
<dbReference type="PANTHER" id="PTHR38011:SF11">
    <property type="entry name" value="2,5-DIAMINO-6-RIBOSYLAMINO-4(3H)-PYRIMIDINONE 5'-PHOSPHATE REDUCTASE"/>
    <property type="match status" value="1"/>
</dbReference>
<dbReference type="Gene3D" id="3.40.430.10">
    <property type="entry name" value="Dihydrofolate Reductase, subunit A"/>
    <property type="match status" value="1"/>
</dbReference>
<protein>
    <submittedName>
        <fullName evidence="2">Deaminase</fullName>
    </submittedName>
</protein>
<comment type="caution">
    <text evidence="2">The sequence shown here is derived from an EMBL/GenBank/DDBJ whole genome shotgun (WGS) entry which is preliminary data.</text>
</comment>